<dbReference type="InterPro" id="IPR038825">
    <property type="entry name" value="Apical_junction"/>
</dbReference>
<evidence type="ECO:0000259" key="2">
    <source>
        <dbReference type="Pfam" id="PF26649"/>
    </source>
</evidence>
<dbReference type="GO" id="GO:0043296">
    <property type="term" value="C:apical junction complex"/>
    <property type="evidence" value="ECO:0007669"/>
    <property type="project" value="TreeGrafter"/>
</dbReference>
<evidence type="ECO:0000313" key="3">
    <source>
        <dbReference type="EMBL" id="CAD7278168.1"/>
    </source>
</evidence>
<dbReference type="GO" id="GO:0005886">
    <property type="term" value="C:plasma membrane"/>
    <property type="evidence" value="ECO:0007669"/>
    <property type="project" value="TreeGrafter"/>
</dbReference>
<name>A0A7R9BQ96_9CRUS</name>
<keyword evidence="4" id="KW-1185">Reference proteome</keyword>
<dbReference type="EMBL" id="CAJPEX010001139">
    <property type="protein sequence ID" value="CAG0918320.1"/>
    <property type="molecule type" value="Genomic_DNA"/>
</dbReference>
<proteinExistence type="predicted"/>
<dbReference type="EMBL" id="OA883176">
    <property type="protein sequence ID" value="CAD7278168.1"/>
    <property type="molecule type" value="Genomic_DNA"/>
</dbReference>
<feature type="compositionally biased region" description="Low complexity" evidence="1">
    <location>
        <begin position="7"/>
        <end position="19"/>
    </location>
</feature>
<organism evidence="3">
    <name type="scientific">Notodromas monacha</name>
    <dbReference type="NCBI Taxonomy" id="399045"/>
    <lineage>
        <taxon>Eukaryota</taxon>
        <taxon>Metazoa</taxon>
        <taxon>Ecdysozoa</taxon>
        <taxon>Arthropoda</taxon>
        <taxon>Crustacea</taxon>
        <taxon>Oligostraca</taxon>
        <taxon>Ostracoda</taxon>
        <taxon>Podocopa</taxon>
        <taxon>Podocopida</taxon>
        <taxon>Cypridocopina</taxon>
        <taxon>Cypridoidea</taxon>
        <taxon>Cyprididae</taxon>
        <taxon>Notodromas</taxon>
    </lineage>
</organism>
<protein>
    <recommendedName>
        <fullName evidence="2">Apical junction molecule ajm1 alpha/beta domain-containing protein</fullName>
    </recommendedName>
</protein>
<dbReference type="AlphaFoldDB" id="A0A7R9BQ96"/>
<accession>A0A7R9BQ96</accession>
<sequence length="440" mass="48887">MLKANTGSGLELEPLLPGSRGSGKATLTPSPEPFFFEDLEIKIMETDLHRDSPFASTPASLGDAISPTGATAGNSVASISSPGPAGLIAMSHILIQCRNSKCPNGCHIEEAQKLYKTCKNCHTYYCSRECRRAHKPKHQKHCMQLRASSLLTDLMHQIRDVPECFLQLSKLARQGYLSRGAGCVKLFFQTVDELQDFLNTFKTDSNGGMQPVYTPVTDLMPEEMGPDNYRSHIPVNPLQLRQEAIITQDVEEQETIIFVSPLGFGNERSGRILCRDAIIAQLTDHGVDLAVEFPDVDRRLGAYVERNESFGHVIFYPRDAETSKFFMCIVMLEVDPDRFGNLPADINNVKVLHIHEGPIKLVVIVSESASGCQVRCVGGHGLRRADSGFLTLETTSKTCDWESNDELRRRNIIGFLFLEGHEEIIFQPYTVLNIVNDTTA</sequence>
<evidence type="ECO:0000256" key="1">
    <source>
        <dbReference type="SAM" id="MobiDB-lite"/>
    </source>
</evidence>
<dbReference type="InterPro" id="IPR058586">
    <property type="entry name" value="Ajm-1"/>
</dbReference>
<reference evidence="3" key="1">
    <citation type="submission" date="2020-11" db="EMBL/GenBank/DDBJ databases">
        <authorList>
            <person name="Tran Van P."/>
        </authorList>
    </citation>
    <scope>NUCLEOTIDE SEQUENCE</scope>
</reference>
<feature type="domain" description="Apical junction molecule ajm1 alpha/beta" evidence="2">
    <location>
        <begin position="146"/>
        <end position="229"/>
    </location>
</feature>
<dbReference type="Pfam" id="PF26649">
    <property type="entry name" value="Ajm-1"/>
    <property type="match status" value="1"/>
</dbReference>
<gene>
    <name evidence="3" type="ORF">NMOB1V02_LOCUS5879</name>
</gene>
<feature type="region of interest" description="Disordered" evidence="1">
    <location>
        <begin position="1"/>
        <end position="30"/>
    </location>
</feature>
<dbReference type="PANTHER" id="PTHR21517">
    <property type="entry name" value="APICAL JUNCTION COMPONENT 1 HOMOLOG"/>
    <property type="match status" value="1"/>
</dbReference>
<evidence type="ECO:0000313" key="4">
    <source>
        <dbReference type="Proteomes" id="UP000678499"/>
    </source>
</evidence>
<dbReference type="Proteomes" id="UP000678499">
    <property type="component" value="Unassembled WGS sequence"/>
</dbReference>
<dbReference type="OrthoDB" id="6431454at2759"/>
<dbReference type="GO" id="GO:0045216">
    <property type="term" value="P:cell-cell junction organization"/>
    <property type="evidence" value="ECO:0007669"/>
    <property type="project" value="InterPro"/>
</dbReference>
<dbReference type="PANTHER" id="PTHR21517:SF3">
    <property type="entry name" value="APICAL JUNCTION COMPONENT 1 HOMOLOG"/>
    <property type="match status" value="1"/>
</dbReference>